<name>A0ABQ8WX29_PENCH</name>
<proteinExistence type="predicted"/>
<organism evidence="2 3">
    <name type="scientific">Penicillium chrysogenum</name>
    <name type="common">Penicillium notatum</name>
    <dbReference type="NCBI Taxonomy" id="5076"/>
    <lineage>
        <taxon>Eukaryota</taxon>
        <taxon>Fungi</taxon>
        <taxon>Dikarya</taxon>
        <taxon>Ascomycota</taxon>
        <taxon>Pezizomycotina</taxon>
        <taxon>Eurotiomycetes</taxon>
        <taxon>Eurotiomycetidae</taxon>
        <taxon>Eurotiales</taxon>
        <taxon>Aspergillaceae</taxon>
        <taxon>Penicillium</taxon>
        <taxon>Penicillium chrysogenum species complex</taxon>
    </lineage>
</organism>
<reference evidence="2 3" key="1">
    <citation type="journal article" date="2023" name="IMA Fungus">
        <title>Comparative genomic study of the Penicillium genus elucidates a diverse pangenome and 15 lateral gene transfer events.</title>
        <authorList>
            <person name="Petersen C."/>
            <person name="Sorensen T."/>
            <person name="Nielsen M.R."/>
            <person name="Sondergaard T.E."/>
            <person name="Sorensen J.L."/>
            <person name="Fitzpatrick D.A."/>
            <person name="Frisvad J.C."/>
            <person name="Nielsen K.L."/>
        </authorList>
    </citation>
    <scope>NUCLEOTIDE SEQUENCE [LARGE SCALE GENOMIC DNA]</scope>
    <source>
        <strain evidence="2 3">IBT 3361</strain>
    </source>
</reference>
<keyword evidence="1" id="KW-0472">Membrane</keyword>
<keyword evidence="1" id="KW-0812">Transmembrane</keyword>
<protein>
    <submittedName>
        <fullName evidence="2">Uncharacterized protein</fullName>
    </submittedName>
</protein>
<keyword evidence="1" id="KW-1133">Transmembrane helix</keyword>
<gene>
    <name evidence="2" type="ORF">N7505_001262</name>
</gene>
<evidence type="ECO:0000313" key="3">
    <source>
        <dbReference type="Proteomes" id="UP001220256"/>
    </source>
</evidence>
<accession>A0ABQ8WX29</accession>
<dbReference type="Proteomes" id="UP001220256">
    <property type="component" value="Unassembled WGS sequence"/>
</dbReference>
<evidence type="ECO:0000313" key="2">
    <source>
        <dbReference type="EMBL" id="KAJ5283282.1"/>
    </source>
</evidence>
<dbReference type="Pfam" id="PF13668">
    <property type="entry name" value="Ferritin_2"/>
    <property type="match status" value="1"/>
</dbReference>
<sequence length="149" mass="15350">MSTTSYVGVSAYLGATASIMSGTYLTAPGSILTTKARHSAYMRAALGEIPFVQAFDNPLNFNEVYTVASSFIVSCPSNNGALPVKAFPTLTLSSMDAVMIGSQVQLMAGGGFNTNTSDANATFITVTGPVWASLGSMGEGKFTVTVPKG</sequence>
<evidence type="ECO:0000256" key="1">
    <source>
        <dbReference type="SAM" id="Phobius"/>
    </source>
</evidence>
<keyword evidence="3" id="KW-1185">Reference proteome</keyword>
<feature type="transmembrane region" description="Helical" evidence="1">
    <location>
        <begin position="6"/>
        <end position="27"/>
    </location>
</feature>
<dbReference type="EMBL" id="JAPVEB010000001">
    <property type="protein sequence ID" value="KAJ5283282.1"/>
    <property type="molecule type" value="Genomic_DNA"/>
</dbReference>
<comment type="caution">
    <text evidence="2">The sequence shown here is derived from an EMBL/GenBank/DDBJ whole genome shotgun (WGS) entry which is preliminary data.</text>
</comment>